<dbReference type="Pfam" id="PF00881">
    <property type="entry name" value="Nitroreductase"/>
    <property type="match status" value="1"/>
</dbReference>
<keyword evidence="2" id="KW-0560">Oxidoreductase</keyword>
<dbReference type="EMBL" id="OUUY01000096">
    <property type="protein sequence ID" value="SPQ01252.1"/>
    <property type="molecule type" value="Genomic_DNA"/>
</dbReference>
<evidence type="ECO:0000313" key="2">
    <source>
        <dbReference type="EMBL" id="SPQ01252.1"/>
    </source>
</evidence>
<dbReference type="PANTHER" id="PTHR43745">
    <property type="entry name" value="NITROREDUCTASE MJ1384-RELATED"/>
    <property type="match status" value="1"/>
</dbReference>
<dbReference type="PANTHER" id="PTHR43745:SF2">
    <property type="entry name" value="NITROREDUCTASE MJ1384-RELATED"/>
    <property type="match status" value="1"/>
</dbReference>
<proteinExistence type="predicted"/>
<dbReference type="GO" id="GO:0016491">
    <property type="term" value="F:oxidoreductase activity"/>
    <property type="evidence" value="ECO:0007669"/>
    <property type="project" value="UniProtKB-KW"/>
</dbReference>
<feature type="domain" description="Nitroreductase" evidence="1">
    <location>
        <begin position="48"/>
        <end position="215"/>
    </location>
</feature>
<evidence type="ECO:0000313" key="3">
    <source>
        <dbReference type="Proteomes" id="UP000245125"/>
    </source>
</evidence>
<dbReference type="CDD" id="cd02142">
    <property type="entry name" value="McbC_SagB-like_oxidoreductase"/>
    <property type="match status" value="1"/>
</dbReference>
<gene>
    <name evidence="2" type="ORF">NBG4_490011</name>
</gene>
<dbReference type="EC" id="1.-.-.-" evidence="2"/>
<dbReference type="InterPro" id="IPR029479">
    <property type="entry name" value="Nitroreductase"/>
</dbReference>
<name>A0A2U3QIL2_9BACT</name>
<organism evidence="2 3">
    <name type="scientific">Candidatus Sulfobium mesophilum</name>
    <dbReference type="NCBI Taxonomy" id="2016548"/>
    <lineage>
        <taxon>Bacteria</taxon>
        <taxon>Pseudomonadati</taxon>
        <taxon>Nitrospirota</taxon>
        <taxon>Nitrospiria</taxon>
        <taxon>Nitrospirales</taxon>
        <taxon>Nitrospiraceae</taxon>
        <taxon>Candidatus Sulfobium</taxon>
    </lineage>
</organism>
<dbReference type="SUPFAM" id="SSF55469">
    <property type="entry name" value="FMN-dependent nitroreductase-like"/>
    <property type="match status" value="1"/>
</dbReference>
<evidence type="ECO:0000259" key="1">
    <source>
        <dbReference type="Pfam" id="PF00881"/>
    </source>
</evidence>
<accession>A0A2U3QIL2</accession>
<reference evidence="3" key="1">
    <citation type="submission" date="2018-03" db="EMBL/GenBank/DDBJ databases">
        <authorList>
            <person name="Zecchin S."/>
        </authorList>
    </citation>
    <scope>NUCLEOTIDE SEQUENCE [LARGE SCALE GENOMIC DNA]</scope>
</reference>
<protein>
    <submittedName>
        <fullName evidence="2">Oxygen-insensitive NADPH nitroreductase</fullName>
        <ecNumber evidence="2">1.-.-.-</ecNumber>
    </submittedName>
</protein>
<sequence length="218" mass="24067">MSRASFIITSIVWALSIICATAGYCDERQPIKLPNPQVDGGKPLMQVLRERSSSRSFSPEKLPAQILSNLLWAAFGINRQDTGKRTAPSAVNWQEIDIYVATAEGLYLYDAKTQALNPVFSGDIRKATGRQDFVREAPVNLIYVADFSRMGTAPKEDKELYSAADTGFISQNVYLYCASEGMATVVRGSIDKQSLAKTMKLRPDQKIILAQSVGYSKK</sequence>
<dbReference type="Proteomes" id="UP000245125">
    <property type="component" value="Unassembled WGS sequence"/>
</dbReference>
<keyword evidence="3" id="KW-1185">Reference proteome</keyword>
<dbReference type="InterPro" id="IPR000415">
    <property type="entry name" value="Nitroreductase-like"/>
</dbReference>
<dbReference type="Gene3D" id="3.40.109.10">
    <property type="entry name" value="NADH Oxidase"/>
    <property type="match status" value="1"/>
</dbReference>
<dbReference type="InterPro" id="IPR052544">
    <property type="entry name" value="Bacteriocin_Proc_Enz"/>
</dbReference>
<dbReference type="AlphaFoldDB" id="A0A2U3QIL2"/>
<dbReference type="OrthoDB" id="9802775at2"/>